<feature type="domain" description="Putative Flp pilus-assembly TadG-like N-terminal" evidence="2">
    <location>
        <begin position="20"/>
        <end position="64"/>
    </location>
</feature>
<comment type="caution">
    <text evidence="3">The sequence shown here is derived from an EMBL/GenBank/DDBJ whole genome shotgun (WGS) entry which is preliminary data.</text>
</comment>
<dbReference type="InterPro" id="IPR028087">
    <property type="entry name" value="Tad_N"/>
</dbReference>
<name>A0ABM8ZUD4_9VIBR</name>
<keyword evidence="1" id="KW-0472">Membrane</keyword>
<evidence type="ECO:0000256" key="1">
    <source>
        <dbReference type="SAM" id="Phobius"/>
    </source>
</evidence>
<dbReference type="Pfam" id="PF13400">
    <property type="entry name" value="Tad"/>
    <property type="match status" value="1"/>
</dbReference>
<protein>
    <recommendedName>
        <fullName evidence="2">Putative Flp pilus-assembly TadG-like N-terminal domain-containing protein</fullName>
    </recommendedName>
</protein>
<feature type="transmembrane region" description="Helical" evidence="1">
    <location>
        <begin position="21"/>
        <end position="40"/>
    </location>
</feature>
<proteinExistence type="predicted"/>
<sequence>MKDRIKRQQKRQLPKQQQGMVVVMVTAALLLLLAFMAFAIDVNHAIVNKARLQNSVDAAALAAAVVLDNGEDTTAAQNAANTTLATAASQLGNHELDFANANVSIQFSNDPQTFPDNSFNPNLDVYVRVHVADMPLTGFFMGLFNLDKAVDASAVAGPSASLVILCNVVPIAVCADSGAGSTGSQFLGFNYNETYAIKMASHQNSPMGPGNFQLLDFGSGANTVRNALAGGYDGCIRLDETVQTKPGNTVGPVAQGLNTRLNIYQGGGMNSTSYPPDRYVAQPSTPASQDNQGNVSQPNWGYSDYLAEISNCPGGSDCTSGPAGRRILPVPMVDCAGSTGGTTQLDVFALGCFFLGQQVPNSNGQGGAVVFGEFIEDCTASNGSTGTTPNNVGPNRIVLYKDPNRGDA</sequence>
<keyword evidence="1" id="KW-0812">Transmembrane</keyword>
<dbReference type="EMBL" id="CAKLDI010000001">
    <property type="protein sequence ID" value="CAH0533933.1"/>
    <property type="molecule type" value="Genomic_DNA"/>
</dbReference>
<evidence type="ECO:0000313" key="3">
    <source>
        <dbReference type="EMBL" id="CAH0533933.1"/>
    </source>
</evidence>
<reference evidence="3" key="1">
    <citation type="submission" date="2021-11" db="EMBL/GenBank/DDBJ databases">
        <authorList>
            <person name="Rodrigo-Torres L."/>
            <person name="Arahal R. D."/>
            <person name="Lucena T."/>
        </authorList>
    </citation>
    <scope>NUCLEOTIDE SEQUENCE</scope>
    <source>
        <strain evidence="3">CECT 7929</strain>
    </source>
</reference>
<gene>
    <name evidence="3" type="ORF">VST7929_01810</name>
</gene>
<dbReference type="RefSeq" id="WP_237466346.1">
    <property type="nucleotide sequence ID" value="NZ_CAKLDI010000001.1"/>
</dbReference>
<keyword evidence="4" id="KW-1185">Reference proteome</keyword>
<evidence type="ECO:0000313" key="4">
    <source>
        <dbReference type="Proteomes" id="UP000838672"/>
    </source>
</evidence>
<evidence type="ECO:0000259" key="2">
    <source>
        <dbReference type="Pfam" id="PF13400"/>
    </source>
</evidence>
<accession>A0ABM8ZUD4</accession>
<dbReference type="Proteomes" id="UP000838672">
    <property type="component" value="Unassembled WGS sequence"/>
</dbReference>
<organism evidence="3 4">
    <name type="scientific">Vibrio stylophorae</name>
    <dbReference type="NCBI Taxonomy" id="659351"/>
    <lineage>
        <taxon>Bacteria</taxon>
        <taxon>Pseudomonadati</taxon>
        <taxon>Pseudomonadota</taxon>
        <taxon>Gammaproteobacteria</taxon>
        <taxon>Vibrionales</taxon>
        <taxon>Vibrionaceae</taxon>
        <taxon>Vibrio</taxon>
    </lineage>
</organism>
<keyword evidence="1" id="KW-1133">Transmembrane helix</keyword>